<dbReference type="EMBL" id="KN848889">
    <property type="protein sequence ID" value="KIR69013.1"/>
    <property type="molecule type" value="Genomic_DNA"/>
</dbReference>
<gene>
    <name evidence="3" type="ORF">I314_00115</name>
</gene>
<proteinExistence type="predicted"/>
<feature type="compositionally biased region" description="Polar residues" evidence="2">
    <location>
        <begin position="65"/>
        <end position="82"/>
    </location>
</feature>
<dbReference type="InterPro" id="IPR053143">
    <property type="entry name" value="Arylsulfate_ST"/>
</dbReference>
<evidence type="ECO:0000256" key="1">
    <source>
        <dbReference type="SAM" id="Coils"/>
    </source>
</evidence>
<feature type="compositionally biased region" description="Basic and acidic residues" evidence="2">
    <location>
        <begin position="390"/>
        <end position="413"/>
    </location>
</feature>
<evidence type="ECO:0000313" key="4">
    <source>
        <dbReference type="Proteomes" id="UP000053800"/>
    </source>
</evidence>
<keyword evidence="4" id="KW-1185">Reference proteome</keyword>
<organism evidence="3 4">
    <name type="scientific">Cryptococcus bacillisporus CA1873</name>
    <dbReference type="NCBI Taxonomy" id="1296111"/>
    <lineage>
        <taxon>Eukaryota</taxon>
        <taxon>Fungi</taxon>
        <taxon>Dikarya</taxon>
        <taxon>Basidiomycota</taxon>
        <taxon>Agaricomycotina</taxon>
        <taxon>Tremellomycetes</taxon>
        <taxon>Tremellales</taxon>
        <taxon>Cryptococcaceae</taxon>
        <taxon>Cryptococcus</taxon>
        <taxon>Cryptococcus gattii species complex</taxon>
    </lineage>
</organism>
<dbReference type="Proteomes" id="UP000053800">
    <property type="component" value="Unassembled WGS sequence"/>
</dbReference>
<evidence type="ECO:0000256" key="2">
    <source>
        <dbReference type="SAM" id="MobiDB-lite"/>
    </source>
</evidence>
<protein>
    <submittedName>
        <fullName evidence="3">Uncharacterized protein</fullName>
    </submittedName>
</protein>
<accession>A0ABR5BIK7</accession>
<sequence length="629" mass="69971">MVPALLTPTTTFTSTVSPKTIRGITSSLHETMPPSSRSTAPAETSFGNWVVSITNLLSKSNLTLDSPTSTMLDTSPAPTTARSKSSPFTTTLPTLLVKPSATSLEPFTSNLTTRPARPLPSDHTLHPMVCSHTLKVTPNSPNGNTFANWGQAGAITEFREDGKVLFHAYLDSQPEGQFVQSYRGFRYNWTGTSFEQPAIVALKGQGDDKPVNIYVSWNGGTRATAWRFYAERDSGLNEKFILGKVARVGFETHLEVKNLADDEGVHYYAEAADAEGIVLASSKIVSPTDRTFAESNLAAVTTSIASHENSQLFLHNQPTSPTASAKSPRLHSSPVLLLPLPPASAMEKESVFQSELELNRQTRQLQRERDLEEALQDQVWQLERAAVREEQGTWSRRQQENSKSKGRADDDKWGNTQGFIRPPQAYELYQAIDKHDIDFIMRVRDHAFKLLLQKNGSEFPIVYAARLGEGWRDIVILLLKLAIDNSLQSSSPHLLSSYLQVLIMSEGDSFLHKATYDLTLVLRASPLRTSKPVAHAEEMVRRFCTKELRGLAGGIGEVEEYVANAALDLVIMAVWGLAAGQLNLENLPKCEKLIERGRHIRLLETFGLIKRLLKHCKKSLHRYRKQIQE</sequence>
<feature type="region of interest" description="Disordered" evidence="2">
    <location>
        <begin position="390"/>
        <end position="417"/>
    </location>
</feature>
<feature type="coiled-coil region" evidence="1">
    <location>
        <begin position="358"/>
        <end position="385"/>
    </location>
</feature>
<dbReference type="PANTHER" id="PTHR35340">
    <property type="entry name" value="PQQ ENZYME REPEAT PROTEIN-RELATED"/>
    <property type="match status" value="1"/>
</dbReference>
<reference evidence="3 4" key="1">
    <citation type="submission" date="2015-01" db="EMBL/GenBank/DDBJ databases">
        <title>The Genome Sequence of Cryptococcus gattii CA1873.</title>
        <authorList>
            <consortium name="The Broad Institute Genomics Platform"/>
            <person name="Cuomo C."/>
            <person name="Litvintseva A."/>
            <person name="Chen Y."/>
            <person name="Heitman J."/>
            <person name="Sun S."/>
            <person name="Springer D."/>
            <person name="Dromer F."/>
            <person name="Young S."/>
            <person name="Zeng Q."/>
            <person name="Gargeya S."/>
            <person name="Abouelleil A."/>
            <person name="Alvarado L."/>
            <person name="Chapman S.B."/>
            <person name="Gainer-Dewar J."/>
            <person name="Goldberg J."/>
            <person name="Griggs A."/>
            <person name="Gujja S."/>
            <person name="Hansen M."/>
            <person name="Howarth C."/>
            <person name="Imamovic A."/>
            <person name="Larimer J."/>
            <person name="Murphy C."/>
            <person name="Naylor J."/>
            <person name="Pearson M."/>
            <person name="Priest M."/>
            <person name="Roberts A."/>
            <person name="Saif S."/>
            <person name="Shea T."/>
            <person name="Sykes S."/>
            <person name="Wortman J."/>
            <person name="Nusbaum C."/>
            <person name="Birren B."/>
        </authorList>
    </citation>
    <scope>NUCLEOTIDE SEQUENCE [LARGE SCALE GENOMIC DNA]</scope>
    <source>
        <strain evidence="3 4">CA1873</strain>
    </source>
</reference>
<name>A0ABR5BIK7_CRYGA</name>
<dbReference type="PANTHER" id="PTHR35340:SF9">
    <property type="entry name" value="ASST-DOMAIN-CONTAINING PROTEIN"/>
    <property type="match status" value="1"/>
</dbReference>
<evidence type="ECO:0000313" key="3">
    <source>
        <dbReference type="EMBL" id="KIR69013.1"/>
    </source>
</evidence>
<feature type="region of interest" description="Disordered" evidence="2">
    <location>
        <begin position="65"/>
        <end position="91"/>
    </location>
</feature>
<keyword evidence="1" id="KW-0175">Coiled coil</keyword>